<dbReference type="InterPro" id="IPR001451">
    <property type="entry name" value="Hexapep"/>
</dbReference>
<evidence type="ECO:0000313" key="1">
    <source>
        <dbReference type="EMBL" id="GGW79754.1"/>
    </source>
</evidence>
<reference evidence="1" key="2">
    <citation type="submission" date="2020-09" db="EMBL/GenBank/DDBJ databases">
        <authorList>
            <person name="Sun Q."/>
            <person name="Kim S."/>
        </authorList>
    </citation>
    <scope>NUCLEOTIDE SEQUENCE</scope>
    <source>
        <strain evidence="1">KCTC 23732</strain>
    </source>
</reference>
<gene>
    <name evidence="1" type="ORF">GCM10011450_06940</name>
</gene>
<protein>
    <submittedName>
        <fullName evidence="1">Gamma carbonic anhydrase family protein</fullName>
    </submittedName>
</protein>
<accession>A0A918JGJ2</accession>
<keyword evidence="2" id="KW-1185">Reference proteome</keyword>
<comment type="caution">
    <text evidence="1">The sequence shown here is derived from an EMBL/GenBank/DDBJ whole genome shotgun (WGS) entry which is preliminary data.</text>
</comment>
<dbReference type="PANTHER" id="PTHR13061:SF50">
    <property type="entry name" value="GAMMA CARBONIC ANHYDRASE 1, MITOCHONDRIAL"/>
    <property type="match status" value="1"/>
</dbReference>
<dbReference type="SUPFAM" id="SSF51161">
    <property type="entry name" value="Trimeric LpxA-like enzymes"/>
    <property type="match status" value="1"/>
</dbReference>
<dbReference type="Proteomes" id="UP000608345">
    <property type="component" value="Unassembled WGS sequence"/>
</dbReference>
<dbReference type="EMBL" id="BMYS01000003">
    <property type="protein sequence ID" value="GGW79754.1"/>
    <property type="molecule type" value="Genomic_DNA"/>
</dbReference>
<dbReference type="RefSeq" id="WP_189384068.1">
    <property type="nucleotide sequence ID" value="NZ_BAABFY010000007.1"/>
</dbReference>
<dbReference type="PANTHER" id="PTHR13061">
    <property type="entry name" value="DYNACTIN SUBUNIT P25"/>
    <property type="match status" value="1"/>
</dbReference>
<dbReference type="InterPro" id="IPR050484">
    <property type="entry name" value="Transf_Hexapept/Carb_Anhydrase"/>
</dbReference>
<dbReference type="InterPro" id="IPR011004">
    <property type="entry name" value="Trimer_LpxA-like_sf"/>
</dbReference>
<sequence length="173" mass="18394">MAIYQLENLVPTIDPSAFIFENATLIGNVTLAANVSIWANVSIRADNASIIIDENSNVQEGSVLHVDEGVPLYIAKNVTVGHQAMLHGCTIGEGSLIGMQAIVLNNAVIGKNCIIGAGAIVPEGKIIPDNSLVIGVAKIARTLTDEDLAGVHAGTRRYVEQGKRYSQHLKRLD</sequence>
<proteinExistence type="predicted"/>
<dbReference type="InterPro" id="IPR047324">
    <property type="entry name" value="LbH_gamma_CA-like"/>
</dbReference>
<evidence type="ECO:0000313" key="2">
    <source>
        <dbReference type="Proteomes" id="UP000608345"/>
    </source>
</evidence>
<reference evidence="1" key="1">
    <citation type="journal article" date="2014" name="Int. J. Syst. Evol. Microbiol.">
        <title>Complete genome sequence of Corynebacterium casei LMG S-19264T (=DSM 44701T), isolated from a smear-ripened cheese.</title>
        <authorList>
            <consortium name="US DOE Joint Genome Institute (JGI-PGF)"/>
            <person name="Walter F."/>
            <person name="Albersmeier A."/>
            <person name="Kalinowski J."/>
            <person name="Ruckert C."/>
        </authorList>
    </citation>
    <scope>NUCLEOTIDE SEQUENCE</scope>
    <source>
        <strain evidence="1">KCTC 23732</strain>
    </source>
</reference>
<dbReference type="AlphaFoldDB" id="A0A918JGJ2"/>
<name>A0A918JGJ2_9BURK</name>
<dbReference type="Gene3D" id="2.160.10.10">
    <property type="entry name" value="Hexapeptide repeat proteins"/>
    <property type="match status" value="1"/>
</dbReference>
<dbReference type="Pfam" id="PF00132">
    <property type="entry name" value="Hexapep"/>
    <property type="match status" value="1"/>
</dbReference>
<dbReference type="CDD" id="cd04645">
    <property type="entry name" value="LbH_gamma_CA_like"/>
    <property type="match status" value="1"/>
</dbReference>
<organism evidence="1 2">
    <name type="scientific">Advenella faeciporci</name>
    <dbReference type="NCBI Taxonomy" id="797535"/>
    <lineage>
        <taxon>Bacteria</taxon>
        <taxon>Pseudomonadati</taxon>
        <taxon>Pseudomonadota</taxon>
        <taxon>Betaproteobacteria</taxon>
        <taxon>Burkholderiales</taxon>
        <taxon>Alcaligenaceae</taxon>
    </lineage>
</organism>